<dbReference type="Gene3D" id="1.20.5.80">
    <property type="match status" value="1"/>
</dbReference>
<dbReference type="InterPro" id="IPR008020">
    <property type="entry name" value="G8P"/>
</dbReference>
<dbReference type="RefSeq" id="WP_264018876.1">
    <property type="nucleotide sequence ID" value="NZ_CP096973.1"/>
</dbReference>
<evidence type="ECO:0000313" key="3">
    <source>
        <dbReference type="EMBL" id="UYO75553.1"/>
    </source>
</evidence>
<keyword evidence="1" id="KW-1133">Transmembrane helix</keyword>
<name>A0AA46TSR6_9GAMM</name>
<feature type="signal peptide" evidence="2">
    <location>
        <begin position="1"/>
        <end position="36"/>
    </location>
</feature>
<dbReference type="EMBL" id="CP096973">
    <property type="protein sequence ID" value="UYO75553.1"/>
    <property type="molecule type" value="Genomic_DNA"/>
</dbReference>
<feature type="chain" id="PRO_5041295417" description="Phage coat protein" evidence="2">
    <location>
        <begin position="37"/>
        <end position="85"/>
    </location>
</feature>
<dbReference type="InterPro" id="IPR023390">
    <property type="entry name" value="Phage_M13_G8P_capsid_dom_sf"/>
</dbReference>
<keyword evidence="1" id="KW-0472">Membrane</keyword>
<evidence type="ECO:0008006" key="5">
    <source>
        <dbReference type="Google" id="ProtNLM"/>
    </source>
</evidence>
<dbReference type="AlphaFoldDB" id="A0AA46TSR6"/>
<evidence type="ECO:0000256" key="1">
    <source>
        <dbReference type="SAM" id="Phobius"/>
    </source>
</evidence>
<reference evidence="3" key="1">
    <citation type="submission" date="2022-05" db="EMBL/GenBank/DDBJ databases">
        <title>Complete sequence of a novel PHA-producing Halomonas strain.</title>
        <authorList>
            <person name="Zheng Z."/>
        </authorList>
    </citation>
    <scope>NUCLEOTIDE SEQUENCE</scope>
    <source>
        <strain evidence="3">ZZQ-149</strain>
    </source>
</reference>
<keyword evidence="2" id="KW-0732">Signal</keyword>
<keyword evidence="4" id="KW-1185">Reference proteome</keyword>
<protein>
    <recommendedName>
        <fullName evidence="5">Phage coat protein</fullName>
    </recommendedName>
</protein>
<evidence type="ECO:0000256" key="2">
    <source>
        <dbReference type="SAM" id="SignalP"/>
    </source>
</evidence>
<dbReference type="PIRSF" id="PIRSF004117">
    <property type="entry name" value="Phage_coat_B"/>
    <property type="match status" value="1"/>
</dbReference>
<accession>A0AA46TSR6</accession>
<sequence>MTKQTLIKTLSATFNGTKTKIAGGAALLMGSAAAHAQDATGAAAAFSEVQSAGADMAGYAWPVVASITAALIGIKLFKKFANRAS</sequence>
<evidence type="ECO:0000313" key="4">
    <source>
        <dbReference type="Proteomes" id="UP001164935"/>
    </source>
</evidence>
<gene>
    <name evidence="3" type="ORF">M0220_05185</name>
</gene>
<dbReference type="SUPFAM" id="SSF57987">
    <property type="entry name" value="Inovirus (filamentous phage) major coat protein"/>
    <property type="match status" value="1"/>
</dbReference>
<dbReference type="Pfam" id="PF19199">
    <property type="entry name" value="Phage_coatGP8"/>
    <property type="match status" value="1"/>
</dbReference>
<proteinExistence type="predicted"/>
<dbReference type="KEGG" id="hqn:M0220_05185"/>
<organism evidence="3 4">
    <name type="scientific">Halomonas qinghailakensis</name>
    <dbReference type="NCBI Taxonomy" id="2937790"/>
    <lineage>
        <taxon>Bacteria</taxon>
        <taxon>Pseudomonadati</taxon>
        <taxon>Pseudomonadota</taxon>
        <taxon>Gammaproteobacteria</taxon>
        <taxon>Oceanospirillales</taxon>
        <taxon>Halomonadaceae</taxon>
        <taxon>Halomonas</taxon>
    </lineage>
</organism>
<feature type="transmembrane region" description="Helical" evidence="1">
    <location>
        <begin position="60"/>
        <end position="77"/>
    </location>
</feature>
<keyword evidence="1" id="KW-0812">Transmembrane</keyword>
<dbReference type="Proteomes" id="UP001164935">
    <property type="component" value="Chromosome"/>
</dbReference>